<accession>A0A382K391</accession>
<organism evidence="2">
    <name type="scientific">marine metagenome</name>
    <dbReference type="NCBI Taxonomy" id="408172"/>
    <lineage>
        <taxon>unclassified sequences</taxon>
        <taxon>metagenomes</taxon>
        <taxon>ecological metagenomes</taxon>
    </lineage>
</organism>
<feature type="region of interest" description="Disordered" evidence="1">
    <location>
        <begin position="204"/>
        <end position="298"/>
    </location>
</feature>
<protein>
    <submittedName>
        <fullName evidence="2">Uncharacterized protein</fullName>
    </submittedName>
</protein>
<feature type="compositionally biased region" description="Basic and acidic residues" evidence="1">
    <location>
        <begin position="102"/>
        <end position="121"/>
    </location>
</feature>
<reference evidence="2" key="1">
    <citation type="submission" date="2018-05" db="EMBL/GenBank/DDBJ databases">
        <authorList>
            <person name="Lanie J.A."/>
            <person name="Ng W.-L."/>
            <person name="Kazmierczak K.M."/>
            <person name="Andrzejewski T.M."/>
            <person name="Davidsen T.M."/>
            <person name="Wayne K.J."/>
            <person name="Tettelin H."/>
            <person name="Glass J.I."/>
            <person name="Rusch D."/>
            <person name="Podicherti R."/>
            <person name="Tsui H.-C.T."/>
            <person name="Winkler M.E."/>
        </authorList>
    </citation>
    <scope>NUCLEOTIDE SEQUENCE</scope>
</reference>
<proteinExistence type="predicted"/>
<feature type="compositionally biased region" description="Basic and acidic residues" evidence="1">
    <location>
        <begin position="133"/>
        <end position="142"/>
    </location>
</feature>
<gene>
    <name evidence="2" type="ORF">METZ01_LOCUS271473</name>
</gene>
<feature type="compositionally biased region" description="Basic residues" evidence="1">
    <location>
        <begin position="122"/>
        <end position="132"/>
    </location>
</feature>
<evidence type="ECO:0000313" key="2">
    <source>
        <dbReference type="EMBL" id="SVC18619.1"/>
    </source>
</evidence>
<name>A0A382K391_9ZZZZ</name>
<evidence type="ECO:0000256" key="1">
    <source>
        <dbReference type="SAM" id="MobiDB-lite"/>
    </source>
</evidence>
<dbReference type="EMBL" id="UINC01077986">
    <property type="protein sequence ID" value="SVC18619.1"/>
    <property type="molecule type" value="Genomic_DNA"/>
</dbReference>
<sequence>MKKTFILILATGILTMGSFAFSLETERKAPSQLRKIDPRKVAGLKKPGIKKAPALARKAPDAGKLEAFGKSLKEAIAAGKLTEDEAKAKWDAVAKGRVNKKPSGDKRDLGKGKKPPTDAKRPLIKRPQVKRPAKPELSDETKAQLEAIKKDKDALKAAIGAELEKLGLGKDSSKEDVRAAVEVFREANKDSFDAIKEASEKVHETLKAARPERKKRPEPTPEIKAKIAAVKAVGKKLHESRGNLRKELKDASDENRKALIEKFKSDNKDKHEELKTAHKELKEAVRAAKETGESRTSE</sequence>
<dbReference type="AlphaFoldDB" id="A0A382K391"/>
<feature type="compositionally biased region" description="Basic and acidic residues" evidence="1">
    <location>
        <begin position="204"/>
        <end position="225"/>
    </location>
</feature>
<feature type="compositionally biased region" description="Basic and acidic residues" evidence="1">
    <location>
        <begin position="236"/>
        <end position="298"/>
    </location>
</feature>
<feature type="region of interest" description="Disordered" evidence="1">
    <location>
        <begin position="91"/>
        <end position="142"/>
    </location>
</feature>